<evidence type="ECO:0000256" key="1">
    <source>
        <dbReference type="SAM" id="Phobius"/>
    </source>
</evidence>
<keyword evidence="3" id="KW-1185">Reference proteome</keyword>
<keyword evidence="1" id="KW-0472">Membrane</keyword>
<dbReference type="AlphaFoldDB" id="M0AD54"/>
<organism evidence="2 3">
    <name type="scientific">Natrialba taiwanensis DSM 12281</name>
    <dbReference type="NCBI Taxonomy" id="1230458"/>
    <lineage>
        <taxon>Archaea</taxon>
        <taxon>Methanobacteriati</taxon>
        <taxon>Methanobacteriota</taxon>
        <taxon>Stenosarchaea group</taxon>
        <taxon>Halobacteria</taxon>
        <taxon>Halobacteriales</taxon>
        <taxon>Natrialbaceae</taxon>
        <taxon>Natrialba</taxon>
    </lineage>
</organism>
<sequence length="88" mass="10432">MIRWKPKIFIGKGKFHFIRVFSRAINHRAVHLCIACSCDYCCICNVIPIFINNRNSKIVPIIVITEIYNIIFKLYIYFCISFKRINTT</sequence>
<feature type="transmembrane region" description="Helical" evidence="1">
    <location>
        <begin position="57"/>
        <end position="80"/>
    </location>
</feature>
<keyword evidence="1" id="KW-0812">Transmembrane</keyword>
<evidence type="ECO:0000313" key="3">
    <source>
        <dbReference type="Proteomes" id="UP000011648"/>
    </source>
</evidence>
<reference evidence="2 3" key="1">
    <citation type="journal article" date="2014" name="PLoS Genet.">
        <title>Phylogenetically driven sequencing of extremely halophilic archaea reveals strategies for static and dynamic osmo-response.</title>
        <authorList>
            <person name="Becker E.A."/>
            <person name="Seitzer P.M."/>
            <person name="Tritt A."/>
            <person name="Larsen D."/>
            <person name="Krusor M."/>
            <person name="Yao A.I."/>
            <person name="Wu D."/>
            <person name="Madern D."/>
            <person name="Eisen J.A."/>
            <person name="Darling A.E."/>
            <person name="Facciotti M.T."/>
        </authorList>
    </citation>
    <scope>NUCLEOTIDE SEQUENCE [LARGE SCALE GENOMIC DNA]</scope>
    <source>
        <strain evidence="2 3">DSM 12281</strain>
    </source>
</reference>
<proteinExistence type="predicted"/>
<dbReference type="EMBL" id="AOIL01000009">
    <property type="protein sequence ID" value="ELY96459.1"/>
    <property type="molecule type" value="Genomic_DNA"/>
</dbReference>
<feature type="transmembrane region" description="Helical" evidence="1">
    <location>
        <begin position="29"/>
        <end position="51"/>
    </location>
</feature>
<gene>
    <name evidence="2" type="ORF">C484_02065</name>
</gene>
<accession>M0AD54</accession>
<keyword evidence="1" id="KW-1133">Transmembrane helix</keyword>
<name>M0AD54_9EURY</name>
<evidence type="ECO:0000313" key="2">
    <source>
        <dbReference type="EMBL" id="ELY96459.1"/>
    </source>
</evidence>
<comment type="caution">
    <text evidence="2">The sequence shown here is derived from an EMBL/GenBank/DDBJ whole genome shotgun (WGS) entry which is preliminary data.</text>
</comment>
<dbReference type="Proteomes" id="UP000011648">
    <property type="component" value="Unassembled WGS sequence"/>
</dbReference>
<protein>
    <submittedName>
        <fullName evidence="2">Uncharacterized protein</fullName>
    </submittedName>
</protein>